<feature type="signal peptide" evidence="1">
    <location>
        <begin position="1"/>
        <end position="18"/>
    </location>
</feature>
<sequence>MLVLMLVLVLVGNSLTRALRHQCEVIQHPSLVANRKEQQRGVVLGRDVIAPAIEASDSCMYNNFKHVWFHTVSSLVFGYFFSLIESCSSPASHG</sequence>
<feature type="non-terminal residue" evidence="2">
    <location>
        <position position="1"/>
    </location>
</feature>
<dbReference type="Proteomes" id="UP000326289">
    <property type="component" value="Unassembled WGS sequence"/>
</dbReference>
<keyword evidence="3" id="KW-1185">Reference proteome</keyword>
<evidence type="ECO:0000313" key="3">
    <source>
        <dbReference type="Proteomes" id="UP000326289"/>
    </source>
</evidence>
<accession>A0A5N6JCA3</accession>
<evidence type="ECO:0008006" key="4">
    <source>
        <dbReference type="Google" id="ProtNLM"/>
    </source>
</evidence>
<evidence type="ECO:0000256" key="1">
    <source>
        <dbReference type="SAM" id="SignalP"/>
    </source>
</evidence>
<reference evidence="2 3" key="1">
    <citation type="submission" date="2019-04" db="EMBL/GenBank/DDBJ databases">
        <title>Fungal friends and foes A comparative genomics study of 23 Aspergillus species from section Flavi.</title>
        <authorList>
            <consortium name="DOE Joint Genome Institute"/>
            <person name="Kjaerbolling I."/>
            <person name="Vesth T.C."/>
            <person name="Frisvad J.C."/>
            <person name="Nybo J.L."/>
            <person name="Theobald S."/>
            <person name="Kildgaard S."/>
            <person name="Petersen T.I."/>
            <person name="Kuo A."/>
            <person name="Sato A."/>
            <person name="Lyhne E.K."/>
            <person name="Kogle M.E."/>
            <person name="Wiebenga A."/>
            <person name="Kun R.S."/>
            <person name="Lubbers R.J."/>
            <person name="Makela M.R."/>
            <person name="Barry K."/>
            <person name="Chovatia M."/>
            <person name="Clum A."/>
            <person name="Daum C."/>
            <person name="Haridas S."/>
            <person name="He G."/>
            <person name="LaButti K."/>
            <person name="Lipzen A."/>
            <person name="Mondo S."/>
            <person name="Pangilinan J."/>
            <person name="Riley R."/>
            <person name="Salamov A."/>
            <person name="Simmons B.A."/>
            <person name="Magnuson J.K."/>
            <person name="Henrissat B."/>
            <person name="Mortensen U.H."/>
            <person name="Larsen T.O."/>
            <person name="De vries R.P."/>
            <person name="Grigoriev I.V."/>
            <person name="Machida M."/>
            <person name="Baker S.E."/>
            <person name="Andersen M.R."/>
        </authorList>
    </citation>
    <scope>NUCLEOTIDE SEQUENCE [LARGE SCALE GENOMIC DNA]</scope>
    <source>
        <strain evidence="2 3">CBS 117635</strain>
    </source>
</reference>
<evidence type="ECO:0000313" key="2">
    <source>
        <dbReference type="EMBL" id="KAB8275647.1"/>
    </source>
</evidence>
<organism evidence="2 3">
    <name type="scientific">Aspergillus minisclerotigenes</name>
    <dbReference type="NCBI Taxonomy" id="656917"/>
    <lineage>
        <taxon>Eukaryota</taxon>
        <taxon>Fungi</taxon>
        <taxon>Dikarya</taxon>
        <taxon>Ascomycota</taxon>
        <taxon>Pezizomycotina</taxon>
        <taxon>Eurotiomycetes</taxon>
        <taxon>Eurotiomycetidae</taxon>
        <taxon>Eurotiales</taxon>
        <taxon>Aspergillaceae</taxon>
        <taxon>Aspergillus</taxon>
        <taxon>Aspergillus subgen. Circumdati</taxon>
    </lineage>
</organism>
<gene>
    <name evidence="2" type="ORF">BDV30DRAFT_207153</name>
</gene>
<protein>
    <recommendedName>
        <fullName evidence="4">Secreted protein</fullName>
    </recommendedName>
</protein>
<dbReference type="EMBL" id="ML732780">
    <property type="protein sequence ID" value="KAB8275647.1"/>
    <property type="molecule type" value="Genomic_DNA"/>
</dbReference>
<dbReference type="AlphaFoldDB" id="A0A5N6JCA3"/>
<proteinExistence type="predicted"/>
<feature type="chain" id="PRO_5024863226" description="Secreted protein" evidence="1">
    <location>
        <begin position="19"/>
        <end position="94"/>
    </location>
</feature>
<keyword evidence="1" id="KW-0732">Signal</keyword>
<name>A0A5N6JCA3_9EURO</name>